<keyword evidence="1" id="KW-0040">ANK repeat</keyword>
<dbReference type="InterPro" id="IPR036770">
    <property type="entry name" value="Ankyrin_rpt-contain_sf"/>
</dbReference>
<dbReference type="SUPFAM" id="SSF48403">
    <property type="entry name" value="Ankyrin repeat"/>
    <property type="match status" value="1"/>
</dbReference>
<name>A0A8B6EB22_MYTGA</name>
<gene>
    <name evidence="3" type="ORF">MGAL_10B018397</name>
</gene>
<evidence type="ECO:0000256" key="2">
    <source>
        <dbReference type="SAM" id="MobiDB-lite"/>
    </source>
</evidence>
<dbReference type="InterPro" id="IPR002110">
    <property type="entry name" value="Ankyrin_rpt"/>
</dbReference>
<feature type="region of interest" description="Disordered" evidence="2">
    <location>
        <begin position="214"/>
        <end position="252"/>
    </location>
</feature>
<feature type="compositionally biased region" description="Basic and acidic residues" evidence="2">
    <location>
        <begin position="214"/>
        <end position="230"/>
    </location>
</feature>
<dbReference type="SMART" id="SM00248">
    <property type="entry name" value="ANK"/>
    <property type="match status" value="5"/>
</dbReference>
<dbReference type="PROSITE" id="PS50088">
    <property type="entry name" value="ANK_REPEAT"/>
    <property type="match status" value="2"/>
</dbReference>
<sequence>MWHSSGTIQSTYKTPDDDEDEDVKIVRILNSASRGDIRLIKAYDASQLTVSNYDKRTALHIAVSNNQEHIVEYLLKECGLTEEVQKAEDRWKRTPLMVAKEKGRSKIFKIFLKYCPNVTNTENDEYKTFSLLMAGKNGDVETLKRLYDNGVSMNMQDYDGRTALHLAVDEWNEDAMQYLIYTCNCNRHLQDRYGHTADDTLTRDTNRLERFEENHKEKEEHITEEKHSCEENEMEDLQNEKGKPRGTFMNRQISRTKSRPLKHFTPKIKQQVAPPQVTDRSNLYLLFEAAAIGDVETIKKSDYPYFDVGDYIKNTPLHIAAAAGHLNVVKYLVEDCNVSPFIRDNGMKRPVDVVVEQVRLLSTCKGTDENLKQRVLITGVRNYFINKMENIRKSTEKDFNGVFLWTLAEVILWTLAESLWTLAALWTLAEICCGL</sequence>
<feature type="repeat" description="ANK" evidence="1">
    <location>
        <begin position="312"/>
        <end position="334"/>
    </location>
</feature>
<proteinExistence type="predicted"/>
<evidence type="ECO:0000313" key="3">
    <source>
        <dbReference type="EMBL" id="VDI31369.1"/>
    </source>
</evidence>
<dbReference type="GO" id="GO:0004359">
    <property type="term" value="F:glutaminase activity"/>
    <property type="evidence" value="ECO:0007669"/>
    <property type="project" value="InterPro"/>
</dbReference>
<dbReference type="Pfam" id="PF13637">
    <property type="entry name" value="Ank_4"/>
    <property type="match status" value="1"/>
</dbReference>
<protein>
    <submittedName>
        <fullName evidence="3">Uncharacterized protein</fullName>
    </submittedName>
</protein>
<dbReference type="Gene3D" id="1.25.40.20">
    <property type="entry name" value="Ankyrin repeat-containing domain"/>
    <property type="match status" value="3"/>
</dbReference>
<dbReference type="GO" id="GO:0006543">
    <property type="term" value="P:L-glutamine catabolic process"/>
    <property type="evidence" value="ECO:0007669"/>
    <property type="project" value="TreeGrafter"/>
</dbReference>
<evidence type="ECO:0000256" key="1">
    <source>
        <dbReference type="PROSITE-ProRule" id="PRU00023"/>
    </source>
</evidence>
<dbReference type="GO" id="GO:0006537">
    <property type="term" value="P:glutamate biosynthetic process"/>
    <property type="evidence" value="ECO:0007669"/>
    <property type="project" value="TreeGrafter"/>
</dbReference>
<keyword evidence="4" id="KW-1185">Reference proteome</keyword>
<dbReference type="Proteomes" id="UP000596742">
    <property type="component" value="Unassembled WGS sequence"/>
</dbReference>
<feature type="repeat" description="ANK" evidence="1">
    <location>
        <begin position="54"/>
        <end position="76"/>
    </location>
</feature>
<comment type="caution">
    <text evidence="3">The sequence shown here is derived from an EMBL/GenBank/DDBJ whole genome shotgun (WGS) entry which is preliminary data.</text>
</comment>
<dbReference type="PANTHER" id="PTHR12544">
    <property type="entry name" value="GLUTAMINASE"/>
    <property type="match status" value="1"/>
</dbReference>
<dbReference type="PROSITE" id="PS50297">
    <property type="entry name" value="ANK_REP_REGION"/>
    <property type="match status" value="2"/>
</dbReference>
<dbReference type="EMBL" id="UYJE01004781">
    <property type="protein sequence ID" value="VDI31369.1"/>
    <property type="molecule type" value="Genomic_DNA"/>
</dbReference>
<dbReference type="Pfam" id="PF00023">
    <property type="entry name" value="Ank"/>
    <property type="match status" value="1"/>
</dbReference>
<dbReference type="Pfam" id="PF12796">
    <property type="entry name" value="Ank_2"/>
    <property type="match status" value="1"/>
</dbReference>
<reference evidence="3" key="1">
    <citation type="submission" date="2018-11" db="EMBL/GenBank/DDBJ databases">
        <authorList>
            <person name="Alioto T."/>
            <person name="Alioto T."/>
        </authorList>
    </citation>
    <scope>NUCLEOTIDE SEQUENCE</scope>
</reference>
<accession>A0A8B6EB22</accession>
<dbReference type="OrthoDB" id="6130797at2759"/>
<dbReference type="AlphaFoldDB" id="A0A8B6EB22"/>
<dbReference type="PANTHER" id="PTHR12544:SF29">
    <property type="entry name" value="GLUTAMINASE"/>
    <property type="match status" value="1"/>
</dbReference>
<dbReference type="InterPro" id="IPR015868">
    <property type="entry name" value="Glutaminase"/>
</dbReference>
<evidence type="ECO:0000313" key="4">
    <source>
        <dbReference type="Proteomes" id="UP000596742"/>
    </source>
</evidence>
<organism evidence="3 4">
    <name type="scientific">Mytilus galloprovincialis</name>
    <name type="common">Mediterranean mussel</name>
    <dbReference type="NCBI Taxonomy" id="29158"/>
    <lineage>
        <taxon>Eukaryota</taxon>
        <taxon>Metazoa</taxon>
        <taxon>Spiralia</taxon>
        <taxon>Lophotrochozoa</taxon>
        <taxon>Mollusca</taxon>
        <taxon>Bivalvia</taxon>
        <taxon>Autobranchia</taxon>
        <taxon>Pteriomorphia</taxon>
        <taxon>Mytilida</taxon>
        <taxon>Mytiloidea</taxon>
        <taxon>Mytilidae</taxon>
        <taxon>Mytilinae</taxon>
        <taxon>Mytilus</taxon>
    </lineage>
</organism>